<dbReference type="Proteomes" id="UP000237846">
    <property type="component" value="Unassembled WGS sequence"/>
</dbReference>
<proteinExistence type="predicted"/>
<gene>
    <name evidence="2" type="ORF">CLV72_108340</name>
</gene>
<comment type="caution">
    <text evidence="2">The sequence shown here is derived from an EMBL/GenBank/DDBJ whole genome shotgun (WGS) entry which is preliminary data.</text>
</comment>
<sequence>MITERSDPVTDDNFASSEPSSPARRTDKAELS</sequence>
<evidence type="ECO:0000313" key="2">
    <source>
        <dbReference type="EMBL" id="PRX96332.1"/>
    </source>
</evidence>
<dbReference type="AlphaFoldDB" id="A0A2T0PXS1"/>
<protein>
    <submittedName>
        <fullName evidence="2">Uncharacterized protein</fullName>
    </submittedName>
</protein>
<dbReference type="EMBL" id="PVZC01000008">
    <property type="protein sequence ID" value="PRX96332.1"/>
    <property type="molecule type" value="Genomic_DNA"/>
</dbReference>
<reference evidence="2 3" key="1">
    <citation type="submission" date="2018-03" db="EMBL/GenBank/DDBJ databases">
        <title>Genomic Encyclopedia of Archaeal and Bacterial Type Strains, Phase II (KMG-II): from individual species to whole genera.</title>
        <authorList>
            <person name="Goeker M."/>
        </authorList>
    </citation>
    <scope>NUCLEOTIDE SEQUENCE [LARGE SCALE GENOMIC DNA]</scope>
    <source>
        <strain evidence="2 3">DSM 45601</strain>
    </source>
</reference>
<organism evidence="2 3">
    <name type="scientific">Allonocardiopsis opalescens</name>
    <dbReference type="NCBI Taxonomy" id="1144618"/>
    <lineage>
        <taxon>Bacteria</taxon>
        <taxon>Bacillati</taxon>
        <taxon>Actinomycetota</taxon>
        <taxon>Actinomycetes</taxon>
        <taxon>Streptosporangiales</taxon>
        <taxon>Allonocardiopsis</taxon>
    </lineage>
</organism>
<accession>A0A2T0PXS1</accession>
<name>A0A2T0PXS1_9ACTN</name>
<evidence type="ECO:0000313" key="3">
    <source>
        <dbReference type="Proteomes" id="UP000237846"/>
    </source>
</evidence>
<keyword evidence="3" id="KW-1185">Reference proteome</keyword>
<evidence type="ECO:0000256" key="1">
    <source>
        <dbReference type="SAM" id="MobiDB-lite"/>
    </source>
</evidence>
<feature type="region of interest" description="Disordered" evidence="1">
    <location>
        <begin position="1"/>
        <end position="32"/>
    </location>
</feature>